<dbReference type="InterPro" id="IPR004839">
    <property type="entry name" value="Aminotransferase_I/II_large"/>
</dbReference>
<feature type="domain" description="HTH gntR-type" evidence="6">
    <location>
        <begin position="33"/>
        <end position="101"/>
    </location>
</feature>
<dbReference type="GO" id="GO:0003677">
    <property type="term" value="F:DNA binding"/>
    <property type="evidence" value="ECO:0007669"/>
    <property type="project" value="UniProtKB-KW"/>
</dbReference>
<dbReference type="OrthoDB" id="199743at2"/>
<comment type="caution">
    <text evidence="7">The sequence shown here is derived from an EMBL/GenBank/DDBJ whole genome shotgun (WGS) entry which is preliminary data.</text>
</comment>
<dbReference type="PRINTS" id="PR00035">
    <property type="entry name" value="HTHGNTR"/>
</dbReference>
<dbReference type="Pfam" id="PF00155">
    <property type="entry name" value="Aminotran_1_2"/>
    <property type="match status" value="1"/>
</dbReference>
<dbReference type="Gene3D" id="3.40.640.10">
    <property type="entry name" value="Type I PLP-dependent aspartate aminotransferase-like (Major domain)"/>
    <property type="match status" value="1"/>
</dbReference>
<keyword evidence="8" id="KW-1185">Reference proteome</keyword>
<dbReference type="SUPFAM" id="SSF46785">
    <property type="entry name" value="Winged helix' DNA-binding domain"/>
    <property type="match status" value="1"/>
</dbReference>
<keyword evidence="5" id="KW-0804">Transcription</keyword>
<dbReference type="SUPFAM" id="SSF53383">
    <property type="entry name" value="PLP-dependent transferases"/>
    <property type="match status" value="1"/>
</dbReference>
<dbReference type="Pfam" id="PF00392">
    <property type="entry name" value="GntR"/>
    <property type="match status" value="1"/>
</dbReference>
<keyword evidence="2" id="KW-0663">Pyridoxal phosphate</keyword>
<dbReference type="InterPro" id="IPR000524">
    <property type="entry name" value="Tscrpt_reg_HTH_GntR"/>
</dbReference>
<dbReference type="PROSITE" id="PS50949">
    <property type="entry name" value="HTH_GNTR"/>
    <property type="match status" value="1"/>
</dbReference>
<sequence>MTTGPISVVGASSPTATSAERLAELIGAGTLHPPMYASLATGIQGLVSDGRLGVGVRLPAERELAAALGVSRVTVSAAYGRLREAGWADARQGSGTWTQLPATSGVVAAWVPGGPREGVLDLSYAAPPGPPEVTDAYAQALTELPRHLGGHGYTPLGLGELRARIAERYTARGLPTTPEQVLVTCGAGGAVSSALRAVLGAGDRLVVEHPVWPNALDVARELRARLVPVPRDLASGPGFVTAAHRAARQTSARALYVVPDFSNPTGATLTEGDRRSLMVSMQQQEVTVVADEALADLALDGQEPLAPLAAHGRPGAVLSAGSISKAVWAGVRVGWLRAEPDVIARAAAAASRDHGSFSLVDQLAACALLDGYDGIAARRRVQLRAQRDALVTALREHLPGWEVPVPPGGQSLWCHLPPGVSSSVLVDTAEELGLRLATGSRFGAGHAFDDRLRLPFTAPVADLERAVELLVEATGASAGRSPAAPRRHLV</sequence>
<dbReference type="InterPro" id="IPR036390">
    <property type="entry name" value="WH_DNA-bd_sf"/>
</dbReference>
<proteinExistence type="inferred from homology"/>
<evidence type="ECO:0000259" key="6">
    <source>
        <dbReference type="PROSITE" id="PS50949"/>
    </source>
</evidence>
<dbReference type="InterPro" id="IPR036388">
    <property type="entry name" value="WH-like_DNA-bd_sf"/>
</dbReference>
<reference evidence="7 8" key="1">
    <citation type="submission" date="2019-07" db="EMBL/GenBank/DDBJ databases">
        <title>Quadrisphaera sp. strain DD2A genome sequencing and assembly.</title>
        <authorList>
            <person name="Kim I."/>
        </authorList>
    </citation>
    <scope>NUCLEOTIDE SEQUENCE [LARGE SCALE GENOMIC DNA]</scope>
    <source>
        <strain evidence="7 8">DD2A</strain>
    </source>
</reference>
<evidence type="ECO:0000313" key="8">
    <source>
        <dbReference type="Proteomes" id="UP000321234"/>
    </source>
</evidence>
<dbReference type="CDD" id="cd07377">
    <property type="entry name" value="WHTH_GntR"/>
    <property type="match status" value="1"/>
</dbReference>
<dbReference type="AlphaFoldDB" id="A0A5C8ZH74"/>
<comment type="similarity">
    <text evidence="1">In the C-terminal section; belongs to the class-I pyridoxal-phosphate-dependent aminotransferase family.</text>
</comment>
<evidence type="ECO:0000256" key="4">
    <source>
        <dbReference type="ARBA" id="ARBA00023125"/>
    </source>
</evidence>
<gene>
    <name evidence="7" type="ORF">FMM08_10135</name>
</gene>
<name>A0A5C8ZH74_9ACTN</name>
<dbReference type="CDD" id="cd00609">
    <property type="entry name" value="AAT_like"/>
    <property type="match status" value="1"/>
</dbReference>
<dbReference type="Proteomes" id="UP000321234">
    <property type="component" value="Unassembled WGS sequence"/>
</dbReference>
<dbReference type="EMBL" id="VKAC01000005">
    <property type="protein sequence ID" value="TXR56443.1"/>
    <property type="molecule type" value="Genomic_DNA"/>
</dbReference>
<keyword evidence="7" id="KW-0808">Transferase</keyword>
<dbReference type="GO" id="GO:0003700">
    <property type="term" value="F:DNA-binding transcription factor activity"/>
    <property type="evidence" value="ECO:0007669"/>
    <property type="project" value="InterPro"/>
</dbReference>
<keyword evidence="4" id="KW-0238">DNA-binding</keyword>
<evidence type="ECO:0000256" key="3">
    <source>
        <dbReference type="ARBA" id="ARBA00023015"/>
    </source>
</evidence>
<keyword evidence="7" id="KW-0032">Aminotransferase</keyword>
<evidence type="ECO:0000313" key="7">
    <source>
        <dbReference type="EMBL" id="TXR56443.1"/>
    </source>
</evidence>
<dbReference type="RefSeq" id="WP_147926236.1">
    <property type="nucleotide sequence ID" value="NZ_VKAC01000005.1"/>
</dbReference>
<evidence type="ECO:0000256" key="2">
    <source>
        <dbReference type="ARBA" id="ARBA00022898"/>
    </source>
</evidence>
<dbReference type="PANTHER" id="PTHR46577:SF1">
    <property type="entry name" value="HTH-TYPE TRANSCRIPTIONAL REGULATORY PROTEIN GABR"/>
    <property type="match status" value="1"/>
</dbReference>
<dbReference type="GO" id="GO:0008483">
    <property type="term" value="F:transaminase activity"/>
    <property type="evidence" value="ECO:0007669"/>
    <property type="project" value="UniProtKB-KW"/>
</dbReference>
<dbReference type="PANTHER" id="PTHR46577">
    <property type="entry name" value="HTH-TYPE TRANSCRIPTIONAL REGULATORY PROTEIN GABR"/>
    <property type="match status" value="1"/>
</dbReference>
<accession>A0A5C8ZH74</accession>
<dbReference type="Gene3D" id="1.10.10.10">
    <property type="entry name" value="Winged helix-like DNA-binding domain superfamily/Winged helix DNA-binding domain"/>
    <property type="match status" value="1"/>
</dbReference>
<evidence type="ECO:0000256" key="5">
    <source>
        <dbReference type="ARBA" id="ARBA00023163"/>
    </source>
</evidence>
<dbReference type="InterPro" id="IPR015424">
    <property type="entry name" value="PyrdxlP-dep_Trfase"/>
</dbReference>
<protein>
    <submittedName>
        <fullName evidence="7">PLP-dependent aminotransferase family protein</fullName>
    </submittedName>
</protein>
<organism evidence="7 8">
    <name type="scientific">Quadrisphaera setariae</name>
    <dbReference type="NCBI Taxonomy" id="2593304"/>
    <lineage>
        <taxon>Bacteria</taxon>
        <taxon>Bacillati</taxon>
        <taxon>Actinomycetota</taxon>
        <taxon>Actinomycetes</taxon>
        <taxon>Kineosporiales</taxon>
        <taxon>Kineosporiaceae</taxon>
        <taxon>Quadrisphaera</taxon>
    </lineage>
</organism>
<dbReference type="GO" id="GO:0030170">
    <property type="term" value="F:pyridoxal phosphate binding"/>
    <property type="evidence" value="ECO:0007669"/>
    <property type="project" value="InterPro"/>
</dbReference>
<evidence type="ECO:0000256" key="1">
    <source>
        <dbReference type="ARBA" id="ARBA00005384"/>
    </source>
</evidence>
<dbReference type="SMART" id="SM00345">
    <property type="entry name" value="HTH_GNTR"/>
    <property type="match status" value="1"/>
</dbReference>
<dbReference type="InterPro" id="IPR051446">
    <property type="entry name" value="HTH_trans_reg/aminotransferase"/>
</dbReference>
<dbReference type="InterPro" id="IPR015421">
    <property type="entry name" value="PyrdxlP-dep_Trfase_major"/>
</dbReference>
<keyword evidence="3" id="KW-0805">Transcription regulation</keyword>